<dbReference type="EMBL" id="CM018042">
    <property type="protein sequence ID" value="KAA8533313.1"/>
    <property type="molecule type" value="Genomic_DNA"/>
</dbReference>
<keyword evidence="3" id="KW-1185">Reference proteome</keyword>
<protein>
    <submittedName>
        <fullName evidence="2">Uncharacterized protein</fullName>
    </submittedName>
</protein>
<name>A0A5J5AQL7_9ASTE</name>
<proteinExistence type="predicted"/>
<feature type="signal peptide" evidence="1">
    <location>
        <begin position="1"/>
        <end position="20"/>
    </location>
</feature>
<accession>A0A5J5AQL7</accession>
<organism evidence="2 3">
    <name type="scientific">Nyssa sinensis</name>
    <dbReference type="NCBI Taxonomy" id="561372"/>
    <lineage>
        <taxon>Eukaryota</taxon>
        <taxon>Viridiplantae</taxon>
        <taxon>Streptophyta</taxon>
        <taxon>Embryophyta</taxon>
        <taxon>Tracheophyta</taxon>
        <taxon>Spermatophyta</taxon>
        <taxon>Magnoliopsida</taxon>
        <taxon>eudicotyledons</taxon>
        <taxon>Gunneridae</taxon>
        <taxon>Pentapetalae</taxon>
        <taxon>asterids</taxon>
        <taxon>Cornales</taxon>
        <taxon>Nyssaceae</taxon>
        <taxon>Nyssa</taxon>
    </lineage>
</organism>
<evidence type="ECO:0000313" key="3">
    <source>
        <dbReference type="Proteomes" id="UP000325577"/>
    </source>
</evidence>
<evidence type="ECO:0000313" key="2">
    <source>
        <dbReference type="EMBL" id="KAA8533313.1"/>
    </source>
</evidence>
<reference evidence="2 3" key="1">
    <citation type="submission" date="2019-09" db="EMBL/GenBank/DDBJ databases">
        <title>A chromosome-level genome assembly of the Chinese tupelo Nyssa sinensis.</title>
        <authorList>
            <person name="Yang X."/>
            <person name="Kang M."/>
            <person name="Yang Y."/>
            <person name="Xiong H."/>
            <person name="Wang M."/>
            <person name="Zhang Z."/>
            <person name="Wang Z."/>
            <person name="Wu H."/>
            <person name="Ma T."/>
            <person name="Liu J."/>
            <person name="Xi Z."/>
        </authorList>
    </citation>
    <scope>NUCLEOTIDE SEQUENCE [LARGE SCALE GENOMIC DNA]</scope>
    <source>
        <strain evidence="2">J267</strain>
        <tissue evidence="2">Leaf</tissue>
    </source>
</reference>
<evidence type="ECO:0000256" key="1">
    <source>
        <dbReference type="SAM" id="SignalP"/>
    </source>
</evidence>
<keyword evidence="1" id="KW-0732">Signal</keyword>
<feature type="chain" id="PRO_5023941334" evidence="1">
    <location>
        <begin position="21"/>
        <end position="71"/>
    </location>
</feature>
<gene>
    <name evidence="2" type="ORF">F0562_033154</name>
</gene>
<sequence>MAPAVSLAFVLVGPTAMSAAGRVPGRVVWLAAAVEGQGPGGPSRLRSLFVLPNFLRNRSFYSVFRLRQLTM</sequence>
<dbReference type="Proteomes" id="UP000325577">
    <property type="component" value="Linkage Group LG19"/>
</dbReference>
<dbReference type="AlphaFoldDB" id="A0A5J5AQL7"/>